<protein>
    <submittedName>
        <fullName evidence="1">Uncharacterized protein</fullName>
    </submittedName>
</protein>
<comment type="caution">
    <text evidence="1">The sequence shown here is derived from an EMBL/GenBank/DDBJ whole genome shotgun (WGS) entry which is preliminary data.</text>
</comment>
<reference evidence="2" key="1">
    <citation type="journal article" date="2023" name="G3 (Bethesda)">
        <title>Genome assembly and association tests identify interacting loci associated with vigor, precocity, and sex in interspecific pistachio rootstocks.</title>
        <authorList>
            <person name="Palmer W."/>
            <person name="Jacygrad E."/>
            <person name="Sagayaradj S."/>
            <person name="Cavanaugh K."/>
            <person name="Han R."/>
            <person name="Bertier L."/>
            <person name="Beede B."/>
            <person name="Kafkas S."/>
            <person name="Golino D."/>
            <person name="Preece J."/>
            <person name="Michelmore R."/>
        </authorList>
    </citation>
    <scope>NUCLEOTIDE SEQUENCE [LARGE SCALE GENOMIC DNA]</scope>
</reference>
<name>A0ACC0YQB5_9ROSI</name>
<accession>A0ACC0YQB5</accession>
<evidence type="ECO:0000313" key="2">
    <source>
        <dbReference type="Proteomes" id="UP001163603"/>
    </source>
</evidence>
<dbReference type="EMBL" id="CM047740">
    <property type="protein sequence ID" value="KAJ0040348.1"/>
    <property type="molecule type" value="Genomic_DNA"/>
</dbReference>
<proteinExistence type="predicted"/>
<keyword evidence="2" id="KW-1185">Reference proteome</keyword>
<organism evidence="1 2">
    <name type="scientific">Pistacia integerrima</name>
    <dbReference type="NCBI Taxonomy" id="434235"/>
    <lineage>
        <taxon>Eukaryota</taxon>
        <taxon>Viridiplantae</taxon>
        <taxon>Streptophyta</taxon>
        <taxon>Embryophyta</taxon>
        <taxon>Tracheophyta</taxon>
        <taxon>Spermatophyta</taxon>
        <taxon>Magnoliopsida</taxon>
        <taxon>eudicotyledons</taxon>
        <taxon>Gunneridae</taxon>
        <taxon>Pentapetalae</taxon>
        <taxon>rosids</taxon>
        <taxon>malvids</taxon>
        <taxon>Sapindales</taxon>
        <taxon>Anacardiaceae</taxon>
        <taxon>Pistacia</taxon>
    </lineage>
</organism>
<dbReference type="Proteomes" id="UP001163603">
    <property type="component" value="Chromosome 5"/>
</dbReference>
<evidence type="ECO:0000313" key="1">
    <source>
        <dbReference type="EMBL" id="KAJ0040348.1"/>
    </source>
</evidence>
<gene>
    <name evidence="1" type="ORF">Pint_26721</name>
</gene>
<sequence>MEYGHWVQEQNRQIHELRSALEGGMSHYFELFRMKYAAAKADSFYVMFGMWKIAAECLPQYVEVANLGQSCQHAEDALSQGMEKL</sequence>